<dbReference type="Gene3D" id="2.30.130.40">
    <property type="entry name" value="LON domain-like"/>
    <property type="match status" value="1"/>
</dbReference>
<organism evidence="2 3">
    <name type="scientific">Meiothermus hypogaeus NBRC 106114</name>
    <dbReference type="NCBI Taxonomy" id="1227553"/>
    <lineage>
        <taxon>Bacteria</taxon>
        <taxon>Thermotogati</taxon>
        <taxon>Deinococcota</taxon>
        <taxon>Deinococci</taxon>
        <taxon>Thermales</taxon>
        <taxon>Thermaceae</taxon>
        <taxon>Meiothermus</taxon>
    </lineage>
</organism>
<evidence type="ECO:0000313" key="3">
    <source>
        <dbReference type="Proteomes" id="UP000321197"/>
    </source>
</evidence>
<feature type="domain" description="Lon N-terminal" evidence="1">
    <location>
        <begin position="23"/>
        <end position="213"/>
    </location>
</feature>
<accession>A0A511R1E3</accession>
<dbReference type="PANTHER" id="PTHR46732:SF8">
    <property type="entry name" value="ATP-DEPENDENT PROTEASE LA (LON) DOMAIN PROTEIN"/>
    <property type="match status" value="1"/>
</dbReference>
<evidence type="ECO:0000259" key="1">
    <source>
        <dbReference type="PROSITE" id="PS51787"/>
    </source>
</evidence>
<dbReference type="Pfam" id="PF02190">
    <property type="entry name" value="LON_substr_bdg"/>
    <property type="match status" value="1"/>
</dbReference>
<evidence type="ECO:0000313" key="2">
    <source>
        <dbReference type="EMBL" id="GEM83107.1"/>
    </source>
</evidence>
<dbReference type="InterPro" id="IPR015947">
    <property type="entry name" value="PUA-like_sf"/>
</dbReference>
<comment type="caution">
    <text evidence="2">The sequence shown here is derived from an EMBL/GenBank/DDBJ whole genome shotgun (WGS) entry which is preliminary data.</text>
</comment>
<sequence length="221" mass="24317">MAIEIAVAHLQPPLGYFVNVKRLPLFPLPETVVFPGLLIPLYIFEERYKQMVRDLLAQSEDQRRFVITLATASGPHEVGGYVDLLAASENPDGTFNIVCRGGDRCRVEGVGVFEKNLYQTTLDIPYLLERSARSEEIVAAWDAMDTFRSYMAGLADPAALEEAIANLPDDPLYQASFLCVNLRVSAADRQALLEAPSLIARLELAQALMRQGSISSTTAEA</sequence>
<dbReference type="PROSITE" id="PS51787">
    <property type="entry name" value="LON_N"/>
    <property type="match status" value="1"/>
</dbReference>
<dbReference type="Proteomes" id="UP000321197">
    <property type="component" value="Unassembled WGS sequence"/>
</dbReference>
<dbReference type="PANTHER" id="PTHR46732">
    <property type="entry name" value="ATP-DEPENDENT PROTEASE LA (LON) DOMAIN PROTEIN"/>
    <property type="match status" value="1"/>
</dbReference>
<dbReference type="AlphaFoldDB" id="A0A511R1E3"/>
<reference evidence="2 3" key="1">
    <citation type="submission" date="2019-07" db="EMBL/GenBank/DDBJ databases">
        <title>Whole genome shotgun sequence of Meiothermus hypogaeus NBRC 106114.</title>
        <authorList>
            <person name="Hosoyama A."/>
            <person name="Uohara A."/>
            <person name="Ohji S."/>
            <person name="Ichikawa N."/>
        </authorList>
    </citation>
    <scope>NUCLEOTIDE SEQUENCE [LARGE SCALE GENOMIC DNA]</scope>
    <source>
        <strain evidence="2 3">NBRC 106114</strain>
    </source>
</reference>
<dbReference type="InterPro" id="IPR046336">
    <property type="entry name" value="Lon_prtase_N_sf"/>
</dbReference>
<protein>
    <recommendedName>
        <fullName evidence="1">Lon N-terminal domain-containing protein</fullName>
    </recommendedName>
</protein>
<dbReference type="SMART" id="SM00464">
    <property type="entry name" value="LON"/>
    <property type="match status" value="1"/>
</dbReference>
<gene>
    <name evidence="2" type="ORF">MHY01S_12730</name>
</gene>
<name>A0A511R1E3_9DEIN</name>
<dbReference type="InterPro" id="IPR003111">
    <property type="entry name" value="Lon_prtase_N"/>
</dbReference>
<dbReference type="SUPFAM" id="SSF88697">
    <property type="entry name" value="PUA domain-like"/>
    <property type="match status" value="1"/>
</dbReference>
<proteinExistence type="predicted"/>
<dbReference type="EMBL" id="BJXL01000032">
    <property type="protein sequence ID" value="GEM83107.1"/>
    <property type="molecule type" value="Genomic_DNA"/>
</dbReference>